<dbReference type="GO" id="GO:0046872">
    <property type="term" value="F:metal ion binding"/>
    <property type="evidence" value="ECO:0007669"/>
    <property type="project" value="InterPro"/>
</dbReference>
<dbReference type="PROSITE" id="PS50975">
    <property type="entry name" value="ATP_GRASP"/>
    <property type="match status" value="1"/>
</dbReference>
<evidence type="ECO:0000256" key="1">
    <source>
        <dbReference type="PROSITE-ProRule" id="PRU00409"/>
    </source>
</evidence>
<dbReference type="GO" id="GO:0005524">
    <property type="term" value="F:ATP binding"/>
    <property type="evidence" value="ECO:0007669"/>
    <property type="project" value="UniProtKB-UniRule"/>
</dbReference>
<reference evidence="4" key="1">
    <citation type="submission" date="2016-10" db="EMBL/GenBank/DDBJ databases">
        <authorList>
            <person name="Varghese N."/>
            <person name="Submissions S."/>
        </authorList>
    </citation>
    <scope>NUCLEOTIDE SEQUENCE [LARGE SCALE GENOMIC DNA]</scope>
    <source>
        <strain evidence="4">CGMCC 4.3530</strain>
    </source>
</reference>
<evidence type="ECO:0000313" key="3">
    <source>
        <dbReference type="EMBL" id="SDY92703.1"/>
    </source>
</evidence>
<dbReference type="SUPFAM" id="SSF56059">
    <property type="entry name" value="Glutathione synthetase ATP-binding domain-like"/>
    <property type="match status" value="1"/>
</dbReference>
<keyword evidence="1" id="KW-0067">ATP-binding</keyword>
<feature type="domain" description="ATP-grasp" evidence="2">
    <location>
        <begin position="128"/>
        <end position="322"/>
    </location>
</feature>
<dbReference type="AlphaFoldDB" id="A0A1H3NVM0"/>
<dbReference type="InterPro" id="IPR013815">
    <property type="entry name" value="ATP_grasp_subdomain_1"/>
</dbReference>
<keyword evidence="3" id="KW-0436">Ligase</keyword>
<keyword evidence="4" id="KW-1185">Reference proteome</keyword>
<gene>
    <name evidence="3" type="ORF">SAMN05216215_103950</name>
</gene>
<dbReference type="Gene3D" id="3.30.1490.20">
    <property type="entry name" value="ATP-grasp fold, A domain"/>
    <property type="match status" value="1"/>
</dbReference>
<dbReference type="InterPro" id="IPR011761">
    <property type="entry name" value="ATP-grasp"/>
</dbReference>
<name>A0A1H3NVM0_9PSEU</name>
<organism evidence="3 4">
    <name type="scientific">Saccharopolyspora shandongensis</name>
    <dbReference type="NCBI Taxonomy" id="418495"/>
    <lineage>
        <taxon>Bacteria</taxon>
        <taxon>Bacillati</taxon>
        <taxon>Actinomycetota</taxon>
        <taxon>Actinomycetes</taxon>
        <taxon>Pseudonocardiales</taxon>
        <taxon>Pseudonocardiaceae</taxon>
        <taxon>Saccharopolyspora</taxon>
    </lineage>
</organism>
<dbReference type="EMBL" id="FNOK01000039">
    <property type="protein sequence ID" value="SDY92703.1"/>
    <property type="molecule type" value="Genomic_DNA"/>
</dbReference>
<sequence>MFDTSTPAVVFKLDPNVLHHGGLGVIRSLGRIGIPVHAVQEDSLAPAAHSRYLRGRWLWSPDPAETDQVLSGLGELAERIRRPAVLIPTDDAGAIFLAEHGDPLRPYFRFAQPTRDLPRRLAGKYSMYELCRQLDVPCAAACLVGSWDEALDFAARVGYPLVAKLSEPWVTTKGKVRSTTIVQDADELAALYKRCGEAAVDGLMLQEFIPGGPGDDWFFHGYCDAAAVCLPAFTGVKERSYPAHAGLTSLGACAENDELQREATKLLERLAFNGIVDLDFRWDARDRRYKLLDFNPRLGAQFRLFRDSAGMDVALASYLDLSGQRIPAGRQPVGRRFLVENYDPIAAVRYWRRGELGLRSWASSVRGVDETAWFARDDLLPFLLMWLWMVCRAVARPWRRRRTRHPDLHRPEYVPGRNCEPGNATRRRQKRLFEEYR</sequence>
<evidence type="ECO:0000259" key="2">
    <source>
        <dbReference type="PROSITE" id="PS50975"/>
    </source>
</evidence>
<accession>A0A1H3NVM0</accession>
<evidence type="ECO:0000313" key="4">
    <source>
        <dbReference type="Proteomes" id="UP000199529"/>
    </source>
</evidence>
<dbReference type="STRING" id="418495.SAMN05216215_103950"/>
<protein>
    <submittedName>
        <fullName evidence="3">Predicted ATP-dependent carboligase, ATP-grasp superfamily</fullName>
    </submittedName>
</protein>
<dbReference type="RefSeq" id="WP_093272679.1">
    <property type="nucleotide sequence ID" value="NZ_FNOK01000039.1"/>
</dbReference>
<dbReference type="Proteomes" id="UP000199529">
    <property type="component" value="Unassembled WGS sequence"/>
</dbReference>
<keyword evidence="1" id="KW-0547">Nucleotide-binding</keyword>
<dbReference type="GO" id="GO:0016874">
    <property type="term" value="F:ligase activity"/>
    <property type="evidence" value="ECO:0007669"/>
    <property type="project" value="UniProtKB-KW"/>
</dbReference>
<dbReference type="Gene3D" id="3.30.470.20">
    <property type="entry name" value="ATP-grasp fold, B domain"/>
    <property type="match status" value="1"/>
</dbReference>
<dbReference type="OrthoDB" id="5483448at2"/>
<proteinExistence type="predicted"/>